<gene>
    <name evidence="3" type="ORF">Esi_0005_0009</name>
</gene>
<keyword evidence="2" id="KW-0472">Membrane</keyword>
<dbReference type="Proteomes" id="UP000002630">
    <property type="component" value="Unassembled WGS sequence"/>
</dbReference>
<feature type="transmembrane region" description="Helical" evidence="2">
    <location>
        <begin position="204"/>
        <end position="231"/>
    </location>
</feature>
<accession>D8LNL5</accession>
<reference evidence="3 4" key="1">
    <citation type="journal article" date="2010" name="Nature">
        <title>The Ectocarpus genome and the independent evolution of multicellularity in brown algae.</title>
        <authorList>
            <person name="Cock J.M."/>
            <person name="Sterck L."/>
            <person name="Rouze P."/>
            <person name="Scornet D."/>
            <person name="Allen A.E."/>
            <person name="Amoutzias G."/>
            <person name="Anthouard V."/>
            <person name="Artiguenave F."/>
            <person name="Aury J.M."/>
            <person name="Badger J.H."/>
            <person name="Beszteri B."/>
            <person name="Billiau K."/>
            <person name="Bonnet E."/>
            <person name="Bothwell J.H."/>
            <person name="Bowler C."/>
            <person name="Boyen C."/>
            <person name="Brownlee C."/>
            <person name="Carrano C.J."/>
            <person name="Charrier B."/>
            <person name="Cho G.Y."/>
            <person name="Coelho S.M."/>
            <person name="Collen J."/>
            <person name="Corre E."/>
            <person name="Da Silva C."/>
            <person name="Delage L."/>
            <person name="Delaroque N."/>
            <person name="Dittami S.M."/>
            <person name="Doulbeau S."/>
            <person name="Elias M."/>
            <person name="Farnham G."/>
            <person name="Gachon C.M."/>
            <person name="Gschloessl B."/>
            <person name="Heesch S."/>
            <person name="Jabbari K."/>
            <person name="Jubin C."/>
            <person name="Kawai H."/>
            <person name="Kimura K."/>
            <person name="Kloareg B."/>
            <person name="Kupper F.C."/>
            <person name="Lang D."/>
            <person name="Le Bail A."/>
            <person name="Leblanc C."/>
            <person name="Lerouge P."/>
            <person name="Lohr M."/>
            <person name="Lopez P.J."/>
            <person name="Martens C."/>
            <person name="Maumus F."/>
            <person name="Michel G."/>
            <person name="Miranda-Saavedra D."/>
            <person name="Morales J."/>
            <person name="Moreau H."/>
            <person name="Motomura T."/>
            <person name="Nagasato C."/>
            <person name="Napoli C.A."/>
            <person name="Nelson D.R."/>
            <person name="Nyvall-Collen P."/>
            <person name="Peters A.F."/>
            <person name="Pommier C."/>
            <person name="Potin P."/>
            <person name="Poulain J."/>
            <person name="Quesneville H."/>
            <person name="Read B."/>
            <person name="Rensing S.A."/>
            <person name="Ritter A."/>
            <person name="Rousvoal S."/>
            <person name="Samanta M."/>
            <person name="Samson G."/>
            <person name="Schroeder D.C."/>
            <person name="Segurens B."/>
            <person name="Strittmatter M."/>
            <person name="Tonon T."/>
            <person name="Tregear J.W."/>
            <person name="Valentin K."/>
            <person name="von Dassow P."/>
            <person name="Yamagishi T."/>
            <person name="Van de Peer Y."/>
            <person name="Wincker P."/>
        </authorList>
    </citation>
    <scope>NUCLEOTIDE SEQUENCE [LARGE SCALE GENOMIC DNA]</scope>
    <source>
        <strain evidence="4">Ec32 / CCAP1310/4</strain>
    </source>
</reference>
<keyword evidence="4" id="KW-1185">Reference proteome</keyword>
<feature type="region of interest" description="Disordered" evidence="1">
    <location>
        <begin position="53"/>
        <end position="115"/>
    </location>
</feature>
<proteinExistence type="predicted"/>
<dbReference type="AlphaFoldDB" id="D8LNL5"/>
<keyword evidence="2" id="KW-1133">Transmembrane helix</keyword>
<dbReference type="eggNOG" id="ENOG502SG8G">
    <property type="taxonomic scope" value="Eukaryota"/>
</dbReference>
<dbReference type="OrthoDB" id="204261at2759"/>
<organism evidence="3 4">
    <name type="scientific">Ectocarpus siliculosus</name>
    <name type="common">Brown alga</name>
    <name type="synonym">Conferva siliculosa</name>
    <dbReference type="NCBI Taxonomy" id="2880"/>
    <lineage>
        <taxon>Eukaryota</taxon>
        <taxon>Sar</taxon>
        <taxon>Stramenopiles</taxon>
        <taxon>Ochrophyta</taxon>
        <taxon>PX clade</taxon>
        <taxon>Phaeophyceae</taxon>
        <taxon>Ectocarpales</taxon>
        <taxon>Ectocarpaceae</taxon>
        <taxon>Ectocarpus</taxon>
    </lineage>
</organism>
<feature type="transmembrane region" description="Helical" evidence="2">
    <location>
        <begin position="20"/>
        <end position="43"/>
    </location>
</feature>
<protein>
    <submittedName>
        <fullName evidence="3">Uncharacterized protein</fullName>
    </submittedName>
</protein>
<sequence length="285" mass="30116">MGGEERRNLGGRPGRIGRKMMLLACLSVLVLQQCTAFVHPAVLQQRMSLRASPVHHAANHRRAVSALSMAKKGGSGGSKRKKKKAAAAEGAGGAATVNTRAVPASSSEDDEFEDAGAPMMASGGGFADVKTAKRGEILEDGVIGSDDAREAKIEETLRKMGVKSIGQVRAAKAEEDKENKSVGQQITSIFDLIPPETQLVMERVFIAGFAVCLLFLVACGCAIGVEAYFLSTNGKLPPDLDSFIVGTLEPLFTPSLGATFLFSSCLGVLKLGQMGQESIVYREDD</sequence>
<evidence type="ECO:0000256" key="1">
    <source>
        <dbReference type="SAM" id="MobiDB-lite"/>
    </source>
</evidence>
<dbReference type="InParanoid" id="D8LNL5"/>
<feature type="transmembrane region" description="Helical" evidence="2">
    <location>
        <begin position="251"/>
        <end position="272"/>
    </location>
</feature>
<evidence type="ECO:0000256" key="2">
    <source>
        <dbReference type="SAM" id="Phobius"/>
    </source>
</evidence>
<evidence type="ECO:0000313" key="4">
    <source>
        <dbReference type="Proteomes" id="UP000002630"/>
    </source>
</evidence>
<name>D8LNL5_ECTSI</name>
<dbReference type="EMBL" id="FN649760">
    <property type="protein sequence ID" value="CBN78225.1"/>
    <property type="molecule type" value="Genomic_DNA"/>
</dbReference>
<evidence type="ECO:0000313" key="3">
    <source>
        <dbReference type="EMBL" id="CBN78225.1"/>
    </source>
</evidence>
<keyword evidence="2" id="KW-0812">Transmembrane</keyword>